<dbReference type="CDD" id="cd00229">
    <property type="entry name" value="SGNH_hydrolase"/>
    <property type="match status" value="1"/>
</dbReference>
<organism evidence="1 2">
    <name type="scientific">Compostibacter hankyongensis</name>
    <dbReference type="NCBI Taxonomy" id="1007089"/>
    <lineage>
        <taxon>Bacteria</taxon>
        <taxon>Pseudomonadati</taxon>
        <taxon>Bacteroidota</taxon>
        <taxon>Chitinophagia</taxon>
        <taxon>Chitinophagales</taxon>
        <taxon>Chitinophagaceae</taxon>
        <taxon>Compostibacter</taxon>
    </lineage>
</organism>
<protein>
    <submittedName>
        <fullName evidence="1">SGNH/GDSL hydrolase family protein</fullName>
    </submittedName>
</protein>
<dbReference type="PANTHER" id="PTHR34407:SF1">
    <property type="entry name" value="SGNH HYDROLASE-TYPE ESTERASE DOMAIN-CONTAINING PROTEIN"/>
    <property type="match status" value="1"/>
</dbReference>
<dbReference type="GO" id="GO:0016787">
    <property type="term" value="F:hydrolase activity"/>
    <property type="evidence" value="ECO:0007669"/>
    <property type="project" value="UniProtKB-KW"/>
</dbReference>
<keyword evidence="2" id="KW-1185">Reference proteome</keyword>
<dbReference type="InterPro" id="IPR036514">
    <property type="entry name" value="SGNH_hydro_sf"/>
</dbReference>
<evidence type="ECO:0000313" key="2">
    <source>
        <dbReference type="Proteomes" id="UP001501207"/>
    </source>
</evidence>
<reference evidence="2" key="1">
    <citation type="journal article" date="2019" name="Int. J. Syst. Evol. Microbiol.">
        <title>The Global Catalogue of Microorganisms (GCM) 10K type strain sequencing project: providing services to taxonomists for standard genome sequencing and annotation.</title>
        <authorList>
            <consortium name="The Broad Institute Genomics Platform"/>
            <consortium name="The Broad Institute Genome Sequencing Center for Infectious Disease"/>
            <person name="Wu L."/>
            <person name="Ma J."/>
        </authorList>
    </citation>
    <scope>NUCLEOTIDE SEQUENCE [LARGE SCALE GENOMIC DNA]</scope>
    <source>
        <strain evidence="2">JCM 17664</strain>
    </source>
</reference>
<dbReference type="Gene3D" id="2.60.120.260">
    <property type="entry name" value="Galactose-binding domain-like"/>
    <property type="match status" value="1"/>
</dbReference>
<dbReference type="Gene3D" id="3.40.50.1110">
    <property type="entry name" value="SGNH hydrolase"/>
    <property type="match status" value="1"/>
</dbReference>
<dbReference type="SUPFAM" id="SSF52266">
    <property type="entry name" value="SGNH hydrolase"/>
    <property type="match status" value="1"/>
</dbReference>
<dbReference type="PANTHER" id="PTHR34407">
    <property type="entry name" value="EXPRESSED PROTEIN"/>
    <property type="match status" value="1"/>
</dbReference>
<dbReference type="Proteomes" id="UP001501207">
    <property type="component" value="Unassembled WGS sequence"/>
</dbReference>
<gene>
    <name evidence="1" type="ORF">GCM10023143_07280</name>
</gene>
<name>A0ABP8FH19_9BACT</name>
<accession>A0ABP8FH19</accession>
<comment type="caution">
    <text evidence="1">The sequence shown here is derived from an EMBL/GenBank/DDBJ whole genome shotgun (WGS) entry which is preliminary data.</text>
</comment>
<keyword evidence="1" id="KW-0378">Hydrolase</keyword>
<evidence type="ECO:0000313" key="1">
    <source>
        <dbReference type="EMBL" id="GAA4303622.1"/>
    </source>
</evidence>
<dbReference type="EMBL" id="BAABFN010000001">
    <property type="protein sequence ID" value="GAA4303622.1"/>
    <property type="molecule type" value="Genomic_DNA"/>
</dbReference>
<sequence length="449" mass="48293">MTLAAGSCSAQSGGIGGADAVTDSLIAASQAGAMPVFFDPGSPQTSLVAPGSFKDDGECRVRGGLSGFFDKAEAGKPLTIGFIGGSITRADGMYRNQAAKFIQHLYPAVKIKAVNAGIAGTGTDLGACRIREQLLKYHPDLVFIEFAVNGAFRPGMEGIIRQIRKCDPNTDICLLYTIAGEQSRIYARGQIPPNIRGLEEIAAYYHLPSVHMGMEAAMLQKQGKLLWKADTSVPGKIVFSKDGTHPLETGGDLYAKAIARALLKIRQAGIPQKQAHPLPPPLLDDNWEDACMLDPREAATFSSGWKAVDPAGVPLLQSFKPWFPYIMAADTPGASFTFRFRGTMVGVFDIGGPGSGQLLLTVDGKTVKQINRFNRYCNNRYRGQCEFITLPPGLHTVRFSISPVKADKAAILGPGQQQDITRHPEKYDRTAELLGKLLIRGTVVVSDAL</sequence>
<proteinExistence type="predicted"/>